<evidence type="ECO:0000313" key="2">
    <source>
        <dbReference type="Proteomes" id="UP000603865"/>
    </source>
</evidence>
<dbReference type="Proteomes" id="UP000603865">
    <property type="component" value="Unassembled WGS sequence"/>
</dbReference>
<evidence type="ECO:0008006" key="3">
    <source>
        <dbReference type="Google" id="ProtNLM"/>
    </source>
</evidence>
<sequence length="628" mass="69017">MTETHSATQQEHLFQQGAYLELIELLKDVAERTARQQTLLGLAYFRLGRMQDSRPLLAAALKAREPEAMVEWGNFLRAQGRFAEAQRYLSDLLPELSGELAFRALRWLGVCEHKLGLPGALEHIEAARNGYLRLGDVEMAARTEFNLAVSYALNGHARQAMTLLQSALPILEQQPNPYVALSALAALSDVQLELQLYQEAVPVLAKVAARAEALGSVYTQVRTSIQTAQLHLVCGQEALFLEHIQRALTLNQVAHDSSMDEFALSYLADSHSRHGDHRQAADILLRMHSLGSVQAPSLLVQLMEAMLARRRGDLVGALRQVITVQEAAADQNHALLGARAGLQRLFVLYLMRDVTQVRALLPEALHAVMRFGTAQAPLDMRHDLPELADLFVFAAEDPMSAPLVASLLAVERGSAAVQPPAPVSQLELLVLDQQTALKDGVPLAFGSKVAVAMLLYMAMVPGATPQHLVEACFPGDPPRVAQLRLRRVLEDIERVAGPLVVLSGPYDDVTYQVSTRVVVSSDLQQLRLLFANNDVRYRGVVLPRLDALPWVAALRSEVQASVRKILNGLLPAALQHRDAMRVMQLCEQGLLYFPGDRALSEASKTAALTVSEAAMEQPLRFTFDSTRT</sequence>
<comment type="caution">
    <text evidence="1">The sequence shown here is derived from an EMBL/GenBank/DDBJ whole genome shotgun (WGS) entry which is preliminary data.</text>
</comment>
<dbReference type="EMBL" id="BMQL01000021">
    <property type="protein sequence ID" value="GGR18221.1"/>
    <property type="molecule type" value="Genomic_DNA"/>
</dbReference>
<reference evidence="1" key="1">
    <citation type="journal article" date="2014" name="Int. J. Syst. Evol. Microbiol.">
        <title>Complete genome sequence of Corynebacterium casei LMG S-19264T (=DSM 44701T), isolated from a smear-ripened cheese.</title>
        <authorList>
            <consortium name="US DOE Joint Genome Institute (JGI-PGF)"/>
            <person name="Walter F."/>
            <person name="Albersmeier A."/>
            <person name="Kalinowski J."/>
            <person name="Ruckert C."/>
        </authorList>
    </citation>
    <scope>NUCLEOTIDE SEQUENCE</scope>
    <source>
        <strain evidence="1">JCM 31311</strain>
    </source>
</reference>
<reference evidence="1" key="2">
    <citation type="submission" date="2020-09" db="EMBL/GenBank/DDBJ databases">
        <authorList>
            <person name="Sun Q."/>
            <person name="Ohkuma M."/>
        </authorList>
    </citation>
    <scope>NUCLEOTIDE SEQUENCE</scope>
    <source>
        <strain evidence="1">JCM 31311</strain>
    </source>
</reference>
<dbReference type="Gene3D" id="1.25.40.10">
    <property type="entry name" value="Tetratricopeptide repeat domain"/>
    <property type="match status" value="2"/>
</dbReference>
<dbReference type="RefSeq" id="WP_189091676.1">
    <property type="nucleotide sequence ID" value="NZ_BMQL01000021.1"/>
</dbReference>
<dbReference type="SUPFAM" id="SSF48452">
    <property type="entry name" value="TPR-like"/>
    <property type="match status" value="1"/>
</dbReference>
<dbReference type="InterPro" id="IPR011990">
    <property type="entry name" value="TPR-like_helical_dom_sf"/>
</dbReference>
<keyword evidence="2" id="KW-1185">Reference proteome</keyword>
<name>A0A918F9G6_9DEIO</name>
<dbReference type="AlphaFoldDB" id="A0A918F9G6"/>
<evidence type="ECO:0000313" key="1">
    <source>
        <dbReference type="EMBL" id="GGR18221.1"/>
    </source>
</evidence>
<proteinExistence type="predicted"/>
<accession>A0A918F9G6</accession>
<protein>
    <recommendedName>
        <fullName evidence="3">Tetratricopeptide repeat protein</fullName>
    </recommendedName>
</protein>
<organism evidence="1 2">
    <name type="scientific">Deinococcus ruber</name>
    <dbReference type="NCBI Taxonomy" id="1848197"/>
    <lineage>
        <taxon>Bacteria</taxon>
        <taxon>Thermotogati</taxon>
        <taxon>Deinococcota</taxon>
        <taxon>Deinococci</taxon>
        <taxon>Deinococcales</taxon>
        <taxon>Deinococcaceae</taxon>
        <taxon>Deinococcus</taxon>
    </lineage>
</organism>
<gene>
    <name evidence="1" type="ORF">GCM10008957_33740</name>
</gene>